<dbReference type="EMBL" id="JBFTWV010000144">
    <property type="protein sequence ID" value="KAL2785447.1"/>
    <property type="molecule type" value="Genomic_DNA"/>
</dbReference>
<organism evidence="1 2">
    <name type="scientific">Aspergillus keveii</name>
    <dbReference type="NCBI Taxonomy" id="714993"/>
    <lineage>
        <taxon>Eukaryota</taxon>
        <taxon>Fungi</taxon>
        <taxon>Dikarya</taxon>
        <taxon>Ascomycota</taxon>
        <taxon>Pezizomycotina</taxon>
        <taxon>Eurotiomycetes</taxon>
        <taxon>Eurotiomycetidae</taxon>
        <taxon>Eurotiales</taxon>
        <taxon>Aspergillaceae</taxon>
        <taxon>Aspergillus</taxon>
        <taxon>Aspergillus subgen. Nidulantes</taxon>
    </lineage>
</organism>
<gene>
    <name evidence="1" type="ORF">BJX66DRAFT_314883</name>
</gene>
<accession>A0ABR4FQF2</accession>
<sequence length="244" mass="27872">MNSMDRPSLSAKVIATTNLSDKVTSLCLQYSKRTQDTNDDIDHLHQEVTNLKTASENLTKLLNGPNSSRLEGSHELNIAIEDSLSTLQRLEQELSPGITCRALSRAGFRTLKWPLTSNDVERTAQDLTRCTQAMSRLVQHVSVPVNQTHIADADTHDLKYFVMTDSRWSRSNPAGFLRTYRTGMGKLSHQEEYNFSKPGWVHTNFFLDYDRGHIDFDYEEVPVEEAERLIQGKLRRKFERELAG</sequence>
<keyword evidence="2" id="KW-1185">Reference proteome</keyword>
<protein>
    <recommendedName>
        <fullName evidence="3">Fungal N-terminal domain-containing protein</fullName>
    </recommendedName>
</protein>
<reference evidence="1 2" key="1">
    <citation type="submission" date="2024-07" db="EMBL/GenBank/DDBJ databases">
        <title>Section-level genome sequencing and comparative genomics of Aspergillus sections Usti and Cavernicolus.</title>
        <authorList>
            <consortium name="Lawrence Berkeley National Laboratory"/>
            <person name="Nybo J.L."/>
            <person name="Vesth T.C."/>
            <person name="Theobald S."/>
            <person name="Frisvad J.C."/>
            <person name="Larsen T.O."/>
            <person name="Kjaerboelling I."/>
            <person name="Rothschild-Mancinelli K."/>
            <person name="Lyhne E.K."/>
            <person name="Kogle M.E."/>
            <person name="Barry K."/>
            <person name="Clum A."/>
            <person name="Na H."/>
            <person name="Ledsgaard L."/>
            <person name="Lin J."/>
            <person name="Lipzen A."/>
            <person name="Kuo A."/>
            <person name="Riley R."/>
            <person name="Mondo S."/>
            <person name="Labutti K."/>
            <person name="Haridas S."/>
            <person name="Pangalinan J."/>
            <person name="Salamov A.A."/>
            <person name="Simmons B.A."/>
            <person name="Magnuson J.K."/>
            <person name="Chen J."/>
            <person name="Drula E."/>
            <person name="Henrissat B."/>
            <person name="Wiebenga A."/>
            <person name="Lubbers R.J."/>
            <person name="Gomes A.C."/>
            <person name="Makela M.R."/>
            <person name="Stajich J."/>
            <person name="Grigoriev I.V."/>
            <person name="Mortensen U.H."/>
            <person name="De Vries R.P."/>
            <person name="Baker S.E."/>
            <person name="Andersen M.R."/>
        </authorList>
    </citation>
    <scope>NUCLEOTIDE SEQUENCE [LARGE SCALE GENOMIC DNA]</scope>
    <source>
        <strain evidence="1 2">CBS 209.92</strain>
    </source>
</reference>
<evidence type="ECO:0000313" key="2">
    <source>
        <dbReference type="Proteomes" id="UP001610563"/>
    </source>
</evidence>
<evidence type="ECO:0008006" key="3">
    <source>
        <dbReference type="Google" id="ProtNLM"/>
    </source>
</evidence>
<proteinExistence type="predicted"/>
<name>A0ABR4FQF2_9EURO</name>
<comment type="caution">
    <text evidence="1">The sequence shown here is derived from an EMBL/GenBank/DDBJ whole genome shotgun (WGS) entry which is preliminary data.</text>
</comment>
<dbReference type="Proteomes" id="UP001610563">
    <property type="component" value="Unassembled WGS sequence"/>
</dbReference>
<evidence type="ECO:0000313" key="1">
    <source>
        <dbReference type="EMBL" id="KAL2785447.1"/>
    </source>
</evidence>